<proteinExistence type="predicted"/>
<comment type="caution">
    <text evidence="2">The sequence shown here is derived from an EMBL/GenBank/DDBJ whole genome shotgun (WGS) entry which is preliminary data.</text>
</comment>
<evidence type="ECO:0000256" key="1">
    <source>
        <dbReference type="SAM" id="MobiDB-lite"/>
    </source>
</evidence>
<gene>
    <name evidence="2" type="ORF">HGM15179_017308</name>
</gene>
<protein>
    <submittedName>
        <fullName evidence="2">Uncharacterized protein</fullName>
    </submittedName>
</protein>
<sequence>MSVLGARESDIPPGKRAVHLSGDQHNPHKPDINTSLIPKVPKTNPCTEPGVEGEYFGGSFSQSSPIVQDEQP</sequence>
<reference evidence="2" key="1">
    <citation type="submission" date="2019-04" db="EMBL/GenBank/DDBJ databases">
        <title>Genome assembly of Zosterops borbonicus 15179.</title>
        <authorList>
            <person name="Leroy T."/>
            <person name="Anselmetti Y."/>
            <person name="Tilak M.-K."/>
            <person name="Nabholz B."/>
        </authorList>
    </citation>
    <scope>NUCLEOTIDE SEQUENCE</scope>
    <source>
        <strain evidence="2">HGM_15179</strain>
        <tissue evidence="2">Muscle</tissue>
    </source>
</reference>
<keyword evidence="3" id="KW-1185">Reference proteome</keyword>
<evidence type="ECO:0000313" key="2">
    <source>
        <dbReference type="EMBL" id="TRZ09803.1"/>
    </source>
</evidence>
<name>A0A8K1G165_9PASS</name>
<feature type="region of interest" description="Disordered" evidence="1">
    <location>
        <begin position="1"/>
        <end position="72"/>
    </location>
</feature>
<dbReference type="Proteomes" id="UP000796761">
    <property type="component" value="Unassembled WGS sequence"/>
</dbReference>
<dbReference type="EMBL" id="SWJQ01000996">
    <property type="protein sequence ID" value="TRZ09803.1"/>
    <property type="molecule type" value="Genomic_DNA"/>
</dbReference>
<accession>A0A8K1G165</accession>
<dbReference type="AlphaFoldDB" id="A0A8K1G165"/>
<evidence type="ECO:0000313" key="3">
    <source>
        <dbReference type="Proteomes" id="UP000796761"/>
    </source>
</evidence>
<organism evidence="2 3">
    <name type="scientific">Zosterops borbonicus</name>
    <dbReference type="NCBI Taxonomy" id="364589"/>
    <lineage>
        <taxon>Eukaryota</taxon>
        <taxon>Metazoa</taxon>
        <taxon>Chordata</taxon>
        <taxon>Craniata</taxon>
        <taxon>Vertebrata</taxon>
        <taxon>Euteleostomi</taxon>
        <taxon>Archelosauria</taxon>
        <taxon>Archosauria</taxon>
        <taxon>Dinosauria</taxon>
        <taxon>Saurischia</taxon>
        <taxon>Theropoda</taxon>
        <taxon>Coelurosauria</taxon>
        <taxon>Aves</taxon>
        <taxon>Neognathae</taxon>
        <taxon>Neoaves</taxon>
        <taxon>Telluraves</taxon>
        <taxon>Australaves</taxon>
        <taxon>Passeriformes</taxon>
        <taxon>Sylvioidea</taxon>
        <taxon>Zosteropidae</taxon>
        <taxon>Zosterops</taxon>
    </lineage>
</organism>